<sequence>MKGFLNGAVALLSCIAIFSMLQMSQARSPTLAQLRDGDYQICTQPPPKGWQQGEGVCFVFRKQNQQIEGYYGYPHSDAFVCLRGQLNLDRRIVGQGYLVSWEGSQWGTPEKKAFFWDEEQQLQLAQGRVVRHEQDGQSEAHWILFQQATLNFQSFYLYPKPEMTAPQQLCNWNFERSLKSSQL</sequence>
<keyword evidence="3" id="KW-1185">Reference proteome</keyword>
<evidence type="ECO:0000256" key="1">
    <source>
        <dbReference type="SAM" id="SignalP"/>
    </source>
</evidence>
<reference evidence="2 3" key="1">
    <citation type="submission" date="2017-06" db="EMBL/GenBank/DDBJ databases">
        <title>Genome sequencing of cyanobaciteial culture collection at National Institute for Environmental Studies (NIES).</title>
        <authorList>
            <person name="Hirose Y."/>
            <person name="Shimura Y."/>
            <person name="Fujisawa T."/>
            <person name="Nakamura Y."/>
            <person name="Kawachi M."/>
        </authorList>
    </citation>
    <scope>NUCLEOTIDE SEQUENCE [LARGE SCALE GENOMIC DNA]</scope>
    <source>
        <strain evidence="2 3">NIES-2135</strain>
    </source>
</reference>
<proteinExistence type="predicted"/>
<gene>
    <name evidence="2" type="ORF">NIES2135_52900</name>
</gene>
<feature type="chain" id="PRO_5011119028" evidence="1">
    <location>
        <begin position="27"/>
        <end position="183"/>
    </location>
</feature>
<evidence type="ECO:0000313" key="2">
    <source>
        <dbReference type="EMBL" id="BAY58417.1"/>
    </source>
</evidence>
<feature type="signal peptide" evidence="1">
    <location>
        <begin position="1"/>
        <end position="26"/>
    </location>
</feature>
<accession>A0A1Z4JP31</accession>
<dbReference type="Proteomes" id="UP000217895">
    <property type="component" value="Chromosome"/>
</dbReference>
<protein>
    <submittedName>
        <fullName evidence="2">Uncharacterized protein</fullName>
    </submittedName>
</protein>
<dbReference type="AlphaFoldDB" id="A0A1Z4JP31"/>
<organism evidence="2 3">
    <name type="scientific">Leptolyngbya boryana NIES-2135</name>
    <dbReference type="NCBI Taxonomy" id="1973484"/>
    <lineage>
        <taxon>Bacteria</taxon>
        <taxon>Bacillati</taxon>
        <taxon>Cyanobacteriota</taxon>
        <taxon>Cyanophyceae</taxon>
        <taxon>Leptolyngbyales</taxon>
        <taxon>Leptolyngbyaceae</taxon>
        <taxon>Leptolyngbya group</taxon>
        <taxon>Leptolyngbya</taxon>
    </lineage>
</organism>
<name>A0A1Z4JP31_LEPBY</name>
<dbReference type="EMBL" id="AP018203">
    <property type="protein sequence ID" value="BAY58417.1"/>
    <property type="molecule type" value="Genomic_DNA"/>
</dbReference>
<evidence type="ECO:0000313" key="3">
    <source>
        <dbReference type="Proteomes" id="UP000217895"/>
    </source>
</evidence>
<keyword evidence="1" id="KW-0732">Signal</keyword>